<dbReference type="Proteomes" id="UP000001294">
    <property type="component" value="Unassembled WGS sequence"/>
</dbReference>
<dbReference type="Pfam" id="PF04681">
    <property type="entry name" value="Bys1"/>
    <property type="match status" value="1"/>
</dbReference>
<dbReference type="PhylomeDB" id="B6QWL7"/>
<evidence type="ECO:0000313" key="1">
    <source>
        <dbReference type="EMBL" id="EEA18506.1"/>
    </source>
</evidence>
<sequence length="170" mass="18912">MYTLFTILTVIGAFSFSVLSGHIAIINACQYDIYVWTQDIVGLKLAPHTQYSEGIYESYGGVDIKLSTAPEAVSTCSAQMFFTYNLVIERGQVWYALNNIYGSPFHGEQVTVVPVNPTGELCTRIKWRAGVSPRGLTRVYWCGRPTSLHLYACIDPGNHSPSDDHNEQIV</sequence>
<gene>
    <name evidence="1" type="ORF">PMAA_102800</name>
</gene>
<dbReference type="AlphaFoldDB" id="B6QWL7"/>
<dbReference type="EMBL" id="DS995908">
    <property type="protein sequence ID" value="EEA18506.1"/>
    <property type="molecule type" value="Genomic_DNA"/>
</dbReference>
<reference evidence="2" key="1">
    <citation type="journal article" date="2015" name="Genome Announc.">
        <title>Genome sequence of the AIDS-associated pathogen Penicillium marneffei (ATCC18224) and its near taxonomic relative Talaromyces stipitatus (ATCC10500).</title>
        <authorList>
            <person name="Nierman W.C."/>
            <person name="Fedorova-Abrams N.D."/>
            <person name="Andrianopoulos A."/>
        </authorList>
    </citation>
    <scope>NUCLEOTIDE SEQUENCE [LARGE SCALE GENOMIC DNA]</scope>
    <source>
        <strain evidence="2">ATCC 18224 / CBS 334.59 / QM 7333</strain>
    </source>
</reference>
<keyword evidence="2" id="KW-1185">Reference proteome</keyword>
<dbReference type="InterPro" id="IPR006771">
    <property type="entry name" value="CetA-like"/>
</dbReference>
<accession>B6QWL7</accession>
<dbReference type="VEuPathDB" id="FungiDB:PMAA_102800"/>
<name>B6QWL7_TALMQ</name>
<organism evidence="1 2">
    <name type="scientific">Talaromyces marneffei (strain ATCC 18224 / CBS 334.59 / QM 7333)</name>
    <name type="common">Penicillium marneffei</name>
    <dbReference type="NCBI Taxonomy" id="441960"/>
    <lineage>
        <taxon>Eukaryota</taxon>
        <taxon>Fungi</taxon>
        <taxon>Dikarya</taxon>
        <taxon>Ascomycota</taxon>
        <taxon>Pezizomycotina</taxon>
        <taxon>Eurotiomycetes</taxon>
        <taxon>Eurotiomycetidae</taxon>
        <taxon>Eurotiales</taxon>
        <taxon>Trichocomaceae</taxon>
        <taxon>Talaromyces</taxon>
        <taxon>Talaromyces sect. Talaromyces</taxon>
    </lineage>
</organism>
<dbReference type="PANTHER" id="PTHR36195">
    <property type="entry name" value="DOMAIN PROTEIN, PUTATIVE (AFU_ORTHOLOGUE AFUA_5G01990)-RELATED-RELATED"/>
    <property type="match status" value="1"/>
</dbReference>
<protein>
    <recommendedName>
        <fullName evidence="3">BYS1 domain protein</fullName>
    </recommendedName>
</protein>
<evidence type="ECO:0008006" key="3">
    <source>
        <dbReference type="Google" id="ProtNLM"/>
    </source>
</evidence>
<proteinExistence type="predicted"/>
<dbReference type="PANTHER" id="PTHR36195:SF4">
    <property type="entry name" value="DOMAIN PROTEIN, PUTATIVE (AFU_ORTHOLOGUE AFUA_5G01990)-RELATED"/>
    <property type="match status" value="1"/>
</dbReference>
<dbReference type="HOGENOM" id="CLU_083650_3_0_1"/>
<evidence type="ECO:0000313" key="2">
    <source>
        <dbReference type="Proteomes" id="UP000001294"/>
    </source>
</evidence>